<sequence>MVTTGTSLTTMTQLPDNSHQIQGEIESSEHGWSTCGQDVDELLPSTTEVDAIKCVEMTEKVKIYKRVLALVYIQFQLCYCNAETAHGCPPGVEIAFSDSVAFIIRESERFFNELTRWHSWDVIQSLYMQNAIRATLWEILQTCGASNQVKLIVEGHYLREMLNRDKADLTFQIEEITKDQLQRQRLLEVCLCPPSFKSPLQFNYLDSCWISTQ</sequence>
<organism evidence="2 3">
    <name type="scientific">Rickenella mellea</name>
    <dbReference type="NCBI Taxonomy" id="50990"/>
    <lineage>
        <taxon>Eukaryota</taxon>
        <taxon>Fungi</taxon>
        <taxon>Dikarya</taxon>
        <taxon>Basidiomycota</taxon>
        <taxon>Agaricomycotina</taxon>
        <taxon>Agaricomycetes</taxon>
        <taxon>Hymenochaetales</taxon>
        <taxon>Rickenellaceae</taxon>
        <taxon>Rickenella</taxon>
    </lineage>
</organism>
<reference evidence="2 3" key="1">
    <citation type="submission" date="2018-06" db="EMBL/GenBank/DDBJ databases">
        <title>A transcriptomic atlas of mushroom development highlights an independent origin of complex multicellularity.</title>
        <authorList>
            <consortium name="DOE Joint Genome Institute"/>
            <person name="Krizsan K."/>
            <person name="Almasi E."/>
            <person name="Merenyi Z."/>
            <person name="Sahu N."/>
            <person name="Viragh M."/>
            <person name="Koszo T."/>
            <person name="Mondo S."/>
            <person name="Kiss B."/>
            <person name="Balint B."/>
            <person name="Kues U."/>
            <person name="Barry K."/>
            <person name="Hegedus J.C."/>
            <person name="Henrissat B."/>
            <person name="Johnson J."/>
            <person name="Lipzen A."/>
            <person name="Ohm R."/>
            <person name="Nagy I."/>
            <person name="Pangilinan J."/>
            <person name="Yan J."/>
            <person name="Xiong Y."/>
            <person name="Grigoriev I.V."/>
            <person name="Hibbett D.S."/>
            <person name="Nagy L.G."/>
        </authorList>
    </citation>
    <scope>NUCLEOTIDE SEQUENCE [LARGE SCALE GENOMIC DNA]</scope>
    <source>
        <strain evidence="2 3">SZMC22713</strain>
    </source>
</reference>
<feature type="region of interest" description="Disordered" evidence="1">
    <location>
        <begin position="1"/>
        <end position="25"/>
    </location>
</feature>
<dbReference type="Proteomes" id="UP000294933">
    <property type="component" value="Unassembled WGS sequence"/>
</dbReference>
<evidence type="ECO:0000256" key="1">
    <source>
        <dbReference type="SAM" id="MobiDB-lite"/>
    </source>
</evidence>
<protein>
    <submittedName>
        <fullName evidence="2">Uncharacterized protein</fullName>
    </submittedName>
</protein>
<evidence type="ECO:0000313" key="3">
    <source>
        <dbReference type="Proteomes" id="UP000294933"/>
    </source>
</evidence>
<dbReference type="AlphaFoldDB" id="A0A4Y7Q1D8"/>
<name>A0A4Y7Q1D8_9AGAM</name>
<dbReference type="EMBL" id="ML170180">
    <property type="protein sequence ID" value="TDL21457.1"/>
    <property type="molecule type" value="Genomic_DNA"/>
</dbReference>
<evidence type="ECO:0000313" key="2">
    <source>
        <dbReference type="EMBL" id="TDL21457.1"/>
    </source>
</evidence>
<feature type="non-terminal residue" evidence="2">
    <location>
        <position position="213"/>
    </location>
</feature>
<accession>A0A4Y7Q1D8</accession>
<proteinExistence type="predicted"/>
<gene>
    <name evidence="2" type="ORF">BD410DRAFT_749585</name>
</gene>
<keyword evidence="3" id="KW-1185">Reference proteome</keyword>
<dbReference type="VEuPathDB" id="FungiDB:BD410DRAFT_749585"/>
<feature type="compositionally biased region" description="Low complexity" evidence="1">
    <location>
        <begin position="1"/>
        <end position="12"/>
    </location>
</feature>